<dbReference type="Proteomes" id="UP001500542">
    <property type="component" value="Unassembled WGS sequence"/>
</dbReference>
<name>A0ABN1QEC3_9ACTN</name>
<comment type="caution">
    <text evidence="1">The sequence shown here is derived from an EMBL/GenBank/DDBJ whole genome shotgun (WGS) entry which is preliminary data.</text>
</comment>
<evidence type="ECO:0000313" key="2">
    <source>
        <dbReference type="Proteomes" id="UP001500542"/>
    </source>
</evidence>
<evidence type="ECO:0008006" key="3">
    <source>
        <dbReference type="Google" id="ProtNLM"/>
    </source>
</evidence>
<dbReference type="RefSeq" id="WP_343969946.1">
    <property type="nucleotide sequence ID" value="NZ_BAAAHK010000007.1"/>
</dbReference>
<dbReference type="EMBL" id="BAAAHK010000007">
    <property type="protein sequence ID" value="GAA0941326.1"/>
    <property type="molecule type" value="Genomic_DNA"/>
</dbReference>
<keyword evidence="2" id="KW-1185">Reference proteome</keyword>
<sequence length="303" mass="31848">MRAVAAVVGAVVLVMTAGCGSDPAPRVAELPSLPAGAKPFDLYRQADVTVIEKADLKLFLDCLADHGYPQERELSSGPGVAAAALLRPAISPRTEAEARRHGFGTPEPAQPAMITRTQPAFHQVSAKCETSSRAALGDSREIGSLRRLYAELGNSMVQARAKRIQQTIVAHSKGLTSCLAGRGYRLKAGDSFDPRGDLTQYGIKPGAHAAVVPARTPRPAGLPADAQVQAAVPAREYEPSKAEVAFALAFVGCGKSSGLFAAIDKAEIPMQQEIVERHVSEFSGLNPKIEALAAKAAEVLRGP</sequence>
<proteinExistence type="predicted"/>
<protein>
    <recommendedName>
        <fullName evidence="3">DUF4439 domain-containing protein</fullName>
    </recommendedName>
</protein>
<dbReference type="PROSITE" id="PS51257">
    <property type="entry name" value="PROKAR_LIPOPROTEIN"/>
    <property type="match status" value="1"/>
</dbReference>
<gene>
    <name evidence="1" type="ORF">GCM10009554_32850</name>
</gene>
<reference evidence="1 2" key="1">
    <citation type="journal article" date="2019" name="Int. J. Syst. Evol. Microbiol.">
        <title>The Global Catalogue of Microorganisms (GCM) 10K type strain sequencing project: providing services to taxonomists for standard genome sequencing and annotation.</title>
        <authorList>
            <consortium name="The Broad Institute Genomics Platform"/>
            <consortium name="The Broad Institute Genome Sequencing Center for Infectious Disease"/>
            <person name="Wu L."/>
            <person name="Ma J."/>
        </authorList>
    </citation>
    <scope>NUCLEOTIDE SEQUENCE [LARGE SCALE GENOMIC DNA]</scope>
    <source>
        <strain evidence="1 2">JCM 10977</strain>
    </source>
</reference>
<evidence type="ECO:0000313" key="1">
    <source>
        <dbReference type="EMBL" id="GAA0941326.1"/>
    </source>
</evidence>
<organism evidence="1 2">
    <name type="scientific">Kribbella koreensis</name>
    <dbReference type="NCBI Taxonomy" id="57909"/>
    <lineage>
        <taxon>Bacteria</taxon>
        <taxon>Bacillati</taxon>
        <taxon>Actinomycetota</taxon>
        <taxon>Actinomycetes</taxon>
        <taxon>Propionibacteriales</taxon>
        <taxon>Kribbellaceae</taxon>
        <taxon>Kribbella</taxon>
    </lineage>
</organism>
<accession>A0ABN1QEC3</accession>